<sequence length="335" mass="35866">MSTFIELSHDVHDGMVTYPGLPAPRIGSVLSREQSRGRYAEGIEFDIGSIEMCANTGTYLDTPFHRYADGHDLAGLPLERCANLRAVVVRASLRGAVHVPQEVLANLRGAALLVHTAWDQHWGTPEYFSSDHAFLDEATVRSLIDAGVALVGIDSLNIDSTAGNDRPAHSLLLAAGVPIVEHLTNLQSLPSHGATFTATPVKVAGMGTFPVRAFATIPTRPAVCEVVFDCADVALLANFWANVLGASDRQIRSDEWATVRDSAPHGITVAFQRVPEGKVAKNRVHLDIWSTDIAGDTARLVTHGATAVGAIVSDESGSFQVLVDPEDNEFCLVSD</sequence>
<gene>
    <name evidence="2" type="ORF">UFOPK2366_01452</name>
</gene>
<dbReference type="InterPro" id="IPR029068">
    <property type="entry name" value="Glyas_Bleomycin-R_OHBP_Dase"/>
</dbReference>
<evidence type="ECO:0000259" key="1">
    <source>
        <dbReference type="Pfam" id="PF18029"/>
    </source>
</evidence>
<reference evidence="2" key="1">
    <citation type="submission" date="2020-05" db="EMBL/GenBank/DDBJ databases">
        <authorList>
            <person name="Chiriac C."/>
            <person name="Salcher M."/>
            <person name="Ghai R."/>
            <person name="Kavagutti S V."/>
        </authorList>
    </citation>
    <scope>NUCLEOTIDE SEQUENCE</scope>
</reference>
<dbReference type="AlphaFoldDB" id="A0A6J6Q2A2"/>
<dbReference type="EMBL" id="CAEZXM010000296">
    <property type="protein sequence ID" value="CAB4704956.1"/>
    <property type="molecule type" value="Genomic_DNA"/>
</dbReference>
<dbReference type="GO" id="GO:0004061">
    <property type="term" value="F:arylformamidase activity"/>
    <property type="evidence" value="ECO:0007669"/>
    <property type="project" value="InterPro"/>
</dbReference>
<accession>A0A6J6Q2A2</accession>
<evidence type="ECO:0000313" key="2">
    <source>
        <dbReference type="EMBL" id="CAB4704956.1"/>
    </source>
</evidence>
<dbReference type="InterPro" id="IPR037175">
    <property type="entry name" value="KFase_sf"/>
</dbReference>
<dbReference type="Gene3D" id="3.10.180.10">
    <property type="entry name" value="2,3-Dihydroxybiphenyl 1,2-Dioxygenase, domain 1"/>
    <property type="match status" value="1"/>
</dbReference>
<dbReference type="Gene3D" id="3.50.30.50">
    <property type="entry name" value="Putative cyclase"/>
    <property type="match status" value="1"/>
</dbReference>
<dbReference type="Pfam" id="PF18029">
    <property type="entry name" value="Glyoxalase_6"/>
    <property type="match status" value="1"/>
</dbReference>
<dbReference type="PANTHER" id="PTHR35908">
    <property type="entry name" value="HYPOTHETICAL FUSION PROTEIN"/>
    <property type="match status" value="1"/>
</dbReference>
<dbReference type="PANTHER" id="PTHR35908:SF1">
    <property type="entry name" value="CONSERVED PROTEIN"/>
    <property type="match status" value="1"/>
</dbReference>
<dbReference type="CDD" id="cd06587">
    <property type="entry name" value="VOC"/>
    <property type="match status" value="1"/>
</dbReference>
<dbReference type="InterPro" id="IPR041581">
    <property type="entry name" value="Glyoxalase_6"/>
</dbReference>
<organism evidence="2">
    <name type="scientific">freshwater metagenome</name>
    <dbReference type="NCBI Taxonomy" id="449393"/>
    <lineage>
        <taxon>unclassified sequences</taxon>
        <taxon>metagenomes</taxon>
        <taxon>ecological metagenomes</taxon>
    </lineage>
</organism>
<dbReference type="Pfam" id="PF04199">
    <property type="entry name" value="Cyclase"/>
    <property type="match status" value="1"/>
</dbReference>
<dbReference type="GO" id="GO:0019441">
    <property type="term" value="P:L-tryptophan catabolic process to kynurenine"/>
    <property type="evidence" value="ECO:0007669"/>
    <property type="project" value="InterPro"/>
</dbReference>
<dbReference type="InterPro" id="IPR007325">
    <property type="entry name" value="KFase/CYL"/>
</dbReference>
<proteinExistence type="predicted"/>
<protein>
    <submittedName>
        <fullName evidence="2">Unannotated protein</fullName>
    </submittedName>
</protein>
<feature type="domain" description="Glyoxalase-like" evidence="1">
    <location>
        <begin position="225"/>
        <end position="333"/>
    </location>
</feature>
<name>A0A6J6Q2A2_9ZZZZ</name>
<dbReference type="SUPFAM" id="SSF54593">
    <property type="entry name" value="Glyoxalase/Bleomycin resistance protein/Dihydroxybiphenyl dioxygenase"/>
    <property type="match status" value="1"/>
</dbReference>
<dbReference type="SUPFAM" id="SSF102198">
    <property type="entry name" value="Putative cyclase"/>
    <property type="match status" value="1"/>
</dbReference>